<feature type="repeat" description="TPR" evidence="8">
    <location>
        <begin position="277"/>
        <end position="310"/>
    </location>
</feature>
<feature type="domain" description="O-GlcNAc transferase C-terminal" evidence="10">
    <location>
        <begin position="663"/>
        <end position="817"/>
    </location>
</feature>
<dbReference type="Pfam" id="PF13844">
    <property type="entry name" value="Glyco_transf_41"/>
    <property type="match status" value="1"/>
</dbReference>
<dbReference type="Gene3D" id="3.40.50.11380">
    <property type="match status" value="1"/>
</dbReference>
<dbReference type="SUPFAM" id="SSF48452">
    <property type="entry name" value="TPR-like"/>
    <property type="match status" value="1"/>
</dbReference>
<feature type="compositionally biased region" description="Low complexity" evidence="9">
    <location>
        <begin position="45"/>
        <end position="71"/>
    </location>
</feature>
<dbReference type="InterPro" id="IPR029489">
    <property type="entry name" value="OGT/SEC/SPY_C"/>
</dbReference>
<comment type="pathway">
    <text evidence="1">Protein modification; protein glycosylation.</text>
</comment>
<evidence type="ECO:0000313" key="12">
    <source>
        <dbReference type="Proteomes" id="UP000253831"/>
    </source>
</evidence>
<keyword evidence="5" id="KW-0808">Transferase</keyword>
<evidence type="ECO:0000259" key="10">
    <source>
        <dbReference type="Pfam" id="PF13844"/>
    </source>
</evidence>
<keyword evidence="7 8" id="KW-0802">TPR repeat</keyword>
<evidence type="ECO:0000256" key="8">
    <source>
        <dbReference type="PROSITE-ProRule" id="PRU00339"/>
    </source>
</evidence>
<evidence type="ECO:0000256" key="5">
    <source>
        <dbReference type="ARBA" id="ARBA00022679"/>
    </source>
</evidence>
<dbReference type="Gene3D" id="3.40.50.2000">
    <property type="entry name" value="Glycogen Phosphorylase B"/>
    <property type="match status" value="1"/>
</dbReference>
<evidence type="ECO:0000256" key="1">
    <source>
        <dbReference type="ARBA" id="ARBA00004922"/>
    </source>
</evidence>
<evidence type="ECO:0000256" key="3">
    <source>
        <dbReference type="ARBA" id="ARBA00011970"/>
    </source>
</evidence>
<evidence type="ECO:0000256" key="2">
    <source>
        <dbReference type="ARBA" id="ARBA00005386"/>
    </source>
</evidence>
<dbReference type="InterPro" id="IPR019734">
    <property type="entry name" value="TPR_rpt"/>
</dbReference>
<evidence type="ECO:0000313" key="11">
    <source>
        <dbReference type="EMBL" id="RDE49609.1"/>
    </source>
</evidence>
<feature type="region of interest" description="Disordered" evidence="9">
    <location>
        <begin position="1"/>
        <end position="76"/>
    </location>
</feature>
<evidence type="ECO:0000256" key="9">
    <source>
        <dbReference type="SAM" id="MobiDB-lite"/>
    </source>
</evidence>
<dbReference type="SUPFAM" id="SSF103642">
    <property type="entry name" value="Sec-C motif"/>
    <property type="match status" value="1"/>
</dbReference>
<keyword evidence="6" id="KW-0677">Repeat</keyword>
<dbReference type="InterPro" id="IPR004027">
    <property type="entry name" value="SEC_C_motif"/>
</dbReference>
<dbReference type="SMART" id="SM00028">
    <property type="entry name" value="TPR"/>
    <property type="match status" value="7"/>
</dbReference>
<name>A0A369XMC4_9PROT</name>
<feature type="repeat" description="TPR" evidence="8">
    <location>
        <begin position="311"/>
        <end position="344"/>
    </location>
</feature>
<dbReference type="Pfam" id="PF13432">
    <property type="entry name" value="TPR_16"/>
    <property type="match status" value="2"/>
</dbReference>
<protein>
    <recommendedName>
        <fullName evidence="3">protein O-GlcNAc transferase</fullName>
        <ecNumber evidence="3">2.4.1.255</ecNumber>
    </recommendedName>
</protein>
<evidence type="ECO:0000256" key="4">
    <source>
        <dbReference type="ARBA" id="ARBA00022676"/>
    </source>
</evidence>
<sequence>METDANKRYGNRQAERLPMKPGRNDQCPCGSGRKYKSCCLGRETAGPAPDHAAGAAPASSRSRNSMNSPSAVNSGAPSDLLAMFNGGRYAELEARLRALLGPSSQSASGFLWGLLGATLEAQSKDGLPALQRATTLSPQDFDIQTVLARALVERARFAEASDAFRRALAVQPGNLAAQFNLGDTLRLLERFDEAEKLLRGVVRSAPEFVEALVSLADTLAERGAMAEAEAVCRRAVALAPEYAATHFCLGNILRNSGRLRAARDCFLATLQVAPNTLPALGNLGNVLQELGDFVQAEDCYRRALKLNPAYATAGANLGRLFVEQNRFVDAETAYRDLLRTQPKNAEILERLGGVLLELGHADAARKCYLEALAVEPERTSTRLALATAVLPVIAQYSEESAAVRHAFARALDELADWLHADRARPVDLASLAAAQQPFSLAYRDGNHVDLLARYGDLIGECLHPGGQGSQVAAPCPPRERPRLLIVSHHIRRHSVWDIVLRGLLLHLDRTRFEVLVYHLGNVEDEETRFARGQVDGWRDRQTIADPAGWLAAVAEDAPDVIFYPEIGMSSLCYFLAAHRLAPLQVASWGHPISTGLATIDLFLSGDLLEAADAGKHYRERLIRLPGSGCCTAPLPLLAEPIAEVESRLRGMYGPRLLIAQRAIKFDPADDALYARIAAATGESVFILLRDPISPWATEQVMARLESAFRDQGLDPRRHLLGIPWLAPAQFLALLDCCDVYLDCPAFSGYTTAWQALHRGLPIVTLEGPYMRQRLASGLLRKAGLPDSIAASDDDYVAIAARLARESGDAEHSKARRATIIAAAPSVDGDVSVVRAFEQCLTAELDAVRQRR</sequence>
<feature type="compositionally biased region" description="Basic and acidic residues" evidence="9">
    <location>
        <begin position="1"/>
        <end position="18"/>
    </location>
</feature>
<dbReference type="Proteomes" id="UP000253831">
    <property type="component" value="Unassembled WGS sequence"/>
</dbReference>
<comment type="caution">
    <text evidence="11">The sequence shown here is derived from an EMBL/GenBank/DDBJ whole genome shotgun (WGS) entry which is preliminary data.</text>
</comment>
<dbReference type="AlphaFoldDB" id="A0A369XMC4"/>
<gene>
    <name evidence="11" type="ORF">DVS81_15770</name>
</gene>
<evidence type="ECO:0000256" key="7">
    <source>
        <dbReference type="ARBA" id="ARBA00022803"/>
    </source>
</evidence>
<accession>A0A369XMC4</accession>
<dbReference type="InterPro" id="IPR051939">
    <property type="entry name" value="Glycosyltr_41/O-GlcNAc_trsf"/>
</dbReference>
<dbReference type="PROSITE" id="PS50293">
    <property type="entry name" value="TPR_REGION"/>
    <property type="match status" value="1"/>
</dbReference>
<comment type="similarity">
    <text evidence="2">Belongs to the glycosyltransferase 41 family. O-GlcNAc transferase subfamily.</text>
</comment>
<dbReference type="PANTHER" id="PTHR44835:SF1">
    <property type="entry name" value="PROTEIN O-GLCNAC TRANSFERASE"/>
    <property type="match status" value="1"/>
</dbReference>
<dbReference type="PANTHER" id="PTHR44835">
    <property type="entry name" value="UDP-N-ACETYLGLUCOSAMINE--PEPTIDE N-ACETYLGLUCOSAMINYLTRANSFERASE SPINDLY-RELATED"/>
    <property type="match status" value="1"/>
</dbReference>
<proteinExistence type="inferred from homology"/>
<dbReference type="Gene3D" id="3.10.450.50">
    <property type="match status" value="1"/>
</dbReference>
<dbReference type="UniPathway" id="UPA00378"/>
<dbReference type="Pfam" id="PF00515">
    <property type="entry name" value="TPR_1"/>
    <property type="match status" value="1"/>
</dbReference>
<reference evidence="11 12" key="1">
    <citation type="submission" date="2018-05" db="EMBL/GenBank/DDBJ databases">
        <title>Integrated omic analyses show evidence that a Ca. Accumulibacter phosphatis strain performs denitrification under micro-aerobic conditions.</title>
        <authorList>
            <person name="Camejo P.Y."/>
            <person name="Katherine M.D."/>
            <person name="Daniel N.R."/>
        </authorList>
    </citation>
    <scope>NUCLEOTIDE SEQUENCE [LARGE SCALE GENOMIC DNA]</scope>
    <source>
        <strain evidence="11">UW-LDO-IC</strain>
    </source>
</reference>
<keyword evidence="4" id="KW-0328">Glycosyltransferase</keyword>
<dbReference type="InterPro" id="IPR011990">
    <property type="entry name" value="TPR-like_helical_dom_sf"/>
</dbReference>
<dbReference type="EMBL" id="QPGA01000037">
    <property type="protein sequence ID" value="RDE49609.1"/>
    <property type="molecule type" value="Genomic_DNA"/>
</dbReference>
<organism evidence="11 12">
    <name type="scientific">Candidatus Accumulibacter meliphilus</name>
    <dbReference type="NCBI Taxonomy" id="2211374"/>
    <lineage>
        <taxon>Bacteria</taxon>
        <taxon>Pseudomonadati</taxon>
        <taxon>Pseudomonadota</taxon>
        <taxon>Betaproteobacteria</taxon>
        <taxon>Candidatus Accumulibacter</taxon>
    </lineage>
</organism>
<dbReference type="EC" id="2.4.1.255" evidence="3"/>
<evidence type="ECO:0000256" key="6">
    <source>
        <dbReference type="ARBA" id="ARBA00022737"/>
    </source>
</evidence>
<feature type="repeat" description="TPR" evidence="8">
    <location>
        <begin position="141"/>
        <end position="174"/>
    </location>
</feature>
<dbReference type="Pfam" id="PF02810">
    <property type="entry name" value="SEC-C"/>
    <property type="match status" value="1"/>
</dbReference>
<dbReference type="GO" id="GO:0097363">
    <property type="term" value="F:protein O-acetylglucosaminyltransferase activity"/>
    <property type="evidence" value="ECO:0007669"/>
    <property type="project" value="UniProtKB-EC"/>
</dbReference>
<feature type="repeat" description="TPR" evidence="8">
    <location>
        <begin position="345"/>
        <end position="378"/>
    </location>
</feature>
<dbReference type="Gene3D" id="1.25.40.10">
    <property type="entry name" value="Tetratricopeptide repeat domain"/>
    <property type="match status" value="3"/>
</dbReference>
<dbReference type="PROSITE" id="PS50005">
    <property type="entry name" value="TPR"/>
    <property type="match status" value="4"/>
</dbReference>